<dbReference type="RefSeq" id="WP_168882218.1">
    <property type="nucleotide sequence ID" value="NZ_JABAIL010000003.1"/>
</dbReference>
<dbReference type="SUPFAM" id="SSF51126">
    <property type="entry name" value="Pectin lyase-like"/>
    <property type="match status" value="1"/>
</dbReference>
<organism evidence="2 3">
    <name type="scientific">Flammeovirga agarivorans</name>
    <dbReference type="NCBI Taxonomy" id="2726742"/>
    <lineage>
        <taxon>Bacteria</taxon>
        <taxon>Pseudomonadati</taxon>
        <taxon>Bacteroidota</taxon>
        <taxon>Cytophagia</taxon>
        <taxon>Cytophagales</taxon>
        <taxon>Flammeovirgaceae</taxon>
        <taxon>Flammeovirga</taxon>
    </lineage>
</organism>
<feature type="signal peptide" evidence="1">
    <location>
        <begin position="1"/>
        <end position="17"/>
    </location>
</feature>
<dbReference type="Proteomes" id="UP000585050">
    <property type="component" value="Unassembled WGS sequence"/>
</dbReference>
<evidence type="ECO:0000313" key="2">
    <source>
        <dbReference type="EMBL" id="NLR91498.1"/>
    </source>
</evidence>
<dbReference type="InterPro" id="IPR011050">
    <property type="entry name" value="Pectin_lyase_fold/virulence"/>
</dbReference>
<sequence length="490" mass="56040">MKTLALFISLFFVSHLAFCTTYYVDANNGKDKNNGTSKKSAWKTIWKVNQQTFQPGDQILFAAGTTYEGQLMPKGSGKKGKVISIDRYGKGDHPQINGLGYKESTLYLYNVEYWEVRNLKITNKGVKPAAKRRGVVVRAENFGDCHHIVLEGLEIFDVNGLLEKKKGGGSAILWQNMGNEVKTRFIDLQILNNYMHHCERNAINSKGNIKRTAWYPSLEVVVRGNLIENIPGDGIVPLGCDGALIEYNVIRKGIDSMPKGDAAAGIWPWSSDNTLVQFNSVSDHRAKWDGQGYDSDFNCNNTTFQYNLSYDNWGGFILICNNGFKLGQPMNQGTKNTEVKYNLSINDGIRPYKAHNKRFFAPTFHITGPVENTNIHHNIVVIPDKENPEMENHVVEFQDWGKKYPVQTLFEKNVVRNQSEAKILPRGAIEFERKENDIQKDFNYEERNPQKILDSLKDHPLFENDEEFMKLYHFVERTVKNGDFRDKKYQ</sequence>
<feature type="chain" id="PRO_5031368082" evidence="1">
    <location>
        <begin position="18"/>
        <end position="490"/>
    </location>
</feature>
<reference evidence="2 3" key="1">
    <citation type="submission" date="2020-04" db="EMBL/GenBank/DDBJ databases">
        <title>Flammeovirga sp. SR4, a novel species isolated from seawater.</title>
        <authorList>
            <person name="Wang X."/>
        </authorList>
    </citation>
    <scope>NUCLEOTIDE SEQUENCE [LARGE SCALE GENOMIC DNA]</scope>
    <source>
        <strain evidence="2 3">SR4</strain>
    </source>
</reference>
<name>A0A7X8SJQ0_9BACT</name>
<keyword evidence="1" id="KW-0732">Signal</keyword>
<evidence type="ECO:0000256" key="1">
    <source>
        <dbReference type="SAM" id="SignalP"/>
    </source>
</evidence>
<dbReference type="AlphaFoldDB" id="A0A7X8SJQ0"/>
<dbReference type="Gene3D" id="2.160.20.10">
    <property type="entry name" value="Single-stranded right-handed beta-helix, Pectin lyase-like"/>
    <property type="match status" value="1"/>
</dbReference>
<accession>A0A7X8SJQ0</accession>
<dbReference type="InterPro" id="IPR006626">
    <property type="entry name" value="PbH1"/>
</dbReference>
<keyword evidence="3" id="KW-1185">Reference proteome</keyword>
<gene>
    <name evidence="2" type="ORF">HGP29_09790</name>
</gene>
<dbReference type="EMBL" id="JABAIL010000003">
    <property type="protein sequence ID" value="NLR91498.1"/>
    <property type="molecule type" value="Genomic_DNA"/>
</dbReference>
<protein>
    <submittedName>
        <fullName evidence="2">Right-handed parallel beta-helix repeat-containing protein</fullName>
    </submittedName>
</protein>
<proteinExistence type="predicted"/>
<dbReference type="InterPro" id="IPR012334">
    <property type="entry name" value="Pectin_lyas_fold"/>
</dbReference>
<comment type="caution">
    <text evidence="2">The sequence shown here is derived from an EMBL/GenBank/DDBJ whole genome shotgun (WGS) entry which is preliminary data.</text>
</comment>
<evidence type="ECO:0000313" key="3">
    <source>
        <dbReference type="Proteomes" id="UP000585050"/>
    </source>
</evidence>
<dbReference type="SMART" id="SM00710">
    <property type="entry name" value="PbH1"/>
    <property type="match status" value="5"/>
</dbReference>